<dbReference type="InterPro" id="IPR015422">
    <property type="entry name" value="PyrdxlP-dep_Trfase_small"/>
</dbReference>
<dbReference type="Proteomes" id="UP001523550">
    <property type="component" value="Unassembled WGS sequence"/>
</dbReference>
<keyword evidence="3 6" id="KW-0032">Aminotransferase</keyword>
<dbReference type="InterPro" id="IPR050596">
    <property type="entry name" value="AspAT/PAT-like"/>
</dbReference>
<evidence type="ECO:0000313" key="8">
    <source>
        <dbReference type="EMBL" id="MCP1728582.1"/>
    </source>
</evidence>
<evidence type="ECO:0000256" key="1">
    <source>
        <dbReference type="ARBA" id="ARBA00001933"/>
    </source>
</evidence>
<dbReference type="PROSITE" id="PS00105">
    <property type="entry name" value="AA_TRANSFER_CLASS_1"/>
    <property type="match status" value="1"/>
</dbReference>
<evidence type="ECO:0000313" key="9">
    <source>
        <dbReference type="Proteomes" id="UP001523550"/>
    </source>
</evidence>
<evidence type="ECO:0000256" key="4">
    <source>
        <dbReference type="ARBA" id="ARBA00022679"/>
    </source>
</evidence>
<dbReference type="EC" id="2.6.1.-" evidence="6"/>
<dbReference type="CDD" id="cd00609">
    <property type="entry name" value="AAT_like"/>
    <property type="match status" value="1"/>
</dbReference>
<organism evidence="8 9">
    <name type="scientific">Natronospira proteinivora</name>
    <dbReference type="NCBI Taxonomy" id="1807133"/>
    <lineage>
        <taxon>Bacteria</taxon>
        <taxon>Pseudomonadati</taxon>
        <taxon>Pseudomonadota</taxon>
        <taxon>Gammaproteobacteria</taxon>
        <taxon>Natronospirales</taxon>
        <taxon>Natronospiraceae</taxon>
        <taxon>Natronospira</taxon>
    </lineage>
</organism>
<evidence type="ECO:0000256" key="5">
    <source>
        <dbReference type="ARBA" id="ARBA00022898"/>
    </source>
</evidence>
<evidence type="ECO:0000256" key="6">
    <source>
        <dbReference type="RuleBase" id="RU000481"/>
    </source>
</evidence>
<dbReference type="EMBL" id="JALJYF010000003">
    <property type="protein sequence ID" value="MCP1728582.1"/>
    <property type="molecule type" value="Genomic_DNA"/>
</dbReference>
<keyword evidence="4 6" id="KW-0808">Transferase</keyword>
<dbReference type="InterPro" id="IPR004839">
    <property type="entry name" value="Aminotransferase_I/II_large"/>
</dbReference>
<dbReference type="PANTHER" id="PTHR46383">
    <property type="entry name" value="ASPARTATE AMINOTRANSFERASE"/>
    <property type="match status" value="1"/>
</dbReference>
<evidence type="ECO:0000256" key="2">
    <source>
        <dbReference type="ARBA" id="ARBA00007441"/>
    </source>
</evidence>
<proteinExistence type="inferred from homology"/>
<dbReference type="SUPFAM" id="SSF53383">
    <property type="entry name" value="PLP-dependent transferases"/>
    <property type="match status" value="1"/>
</dbReference>
<dbReference type="InterPro" id="IPR004838">
    <property type="entry name" value="NHTrfase_class1_PyrdxlP-BS"/>
</dbReference>
<keyword evidence="5" id="KW-0663">Pyridoxal phosphate</keyword>
<comment type="cofactor">
    <cofactor evidence="1 6">
        <name>pyridoxal 5'-phosphate</name>
        <dbReference type="ChEBI" id="CHEBI:597326"/>
    </cofactor>
</comment>
<feature type="domain" description="Aminotransferase class I/classII large" evidence="7">
    <location>
        <begin position="47"/>
        <end position="382"/>
    </location>
</feature>
<sequence>MSNAAHDDINPESLEINLNLNVRGLSQSATLAINEASRELAAAGREVYRLGLGQSPFPVPQVVTQALRDHAHEKDYLPVKGLKELRETVADYHRRAEGIDADADRILIGPGSKELMFIVQLTYYGDLVIPTPSWVSYAPQAHIIGRQIRWVPTRAENDWRLMPEELDRVCRNDPTRPRIIILNYPSNPTGDTYTLEELKELAEVARKYRVVLLSDEIYGELHHQGEHVSIARYYPEGTIISSGLSKWCGAGGWRLGTFCFPRSLRWLQDAMAVVASETFTSTSSPIQFAAIRAFQGGPEIEQYLRECRYMLSLVGRHLWRALSETGLSVTPPAGGFYLFPDFSPLRARLAERGIHDSETLCKRLLAESGVALLPGRAFGRPPEELTTRLAYVDFDGAAALAAAPDLLAGRISEADFLERYCGRMLGSVTAIRKWLEDSGAGD</sequence>
<reference evidence="8 9" key="1">
    <citation type="submission" date="2022-03" db="EMBL/GenBank/DDBJ databases">
        <title>Genomic Encyclopedia of Type Strains, Phase III (KMG-III): the genomes of soil and plant-associated and newly described type strains.</title>
        <authorList>
            <person name="Whitman W."/>
        </authorList>
    </citation>
    <scope>NUCLEOTIDE SEQUENCE [LARGE SCALE GENOMIC DNA]</scope>
    <source>
        <strain evidence="8 9">BSker1</strain>
    </source>
</reference>
<dbReference type="GO" id="GO:0004069">
    <property type="term" value="F:L-aspartate:2-oxoglutarate aminotransferase activity"/>
    <property type="evidence" value="ECO:0007669"/>
    <property type="project" value="UniProtKB-EC"/>
</dbReference>
<dbReference type="InterPro" id="IPR015424">
    <property type="entry name" value="PyrdxlP-dep_Trfase"/>
</dbReference>
<dbReference type="PANTHER" id="PTHR46383:SF1">
    <property type="entry name" value="ASPARTATE AMINOTRANSFERASE"/>
    <property type="match status" value="1"/>
</dbReference>
<dbReference type="InterPro" id="IPR015421">
    <property type="entry name" value="PyrdxlP-dep_Trfase_major"/>
</dbReference>
<dbReference type="Gene3D" id="3.40.640.10">
    <property type="entry name" value="Type I PLP-dependent aspartate aminotransferase-like (Major domain)"/>
    <property type="match status" value="1"/>
</dbReference>
<dbReference type="Pfam" id="PF00155">
    <property type="entry name" value="Aminotran_1_2"/>
    <property type="match status" value="1"/>
</dbReference>
<accession>A0ABT1GB98</accession>
<dbReference type="RefSeq" id="WP_253451091.1">
    <property type="nucleotide sequence ID" value="NZ_JALJYF010000003.1"/>
</dbReference>
<gene>
    <name evidence="8" type="ORF">J2T60_002596</name>
</gene>
<protein>
    <recommendedName>
        <fullName evidence="6">Aminotransferase</fullName>
        <ecNumber evidence="6">2.6.1.-</ecNumber>
    </recommendedName>
</protein>
<comment type="similarity">
    <text evidence="2 6">Belongs to the class-I pyridoxal-phosphate-dependent aminotransferase family.</text>
</comment>
<evidence type="ECO:0000256" key="3">
    <source>
        <dbReference type="ARBA" id="ARBA00022576"/>
    </source>
</evidence>
<evidence type="ECO:0000259" key="7">
    <source>
        <dbReference type="Pfam" id="PF00155"/>
    </source>
</evidence>
<dbReference type="Gene3D" id="3.90.1150.10">
    <property type="entry name" value="Aspartate Aminotransferase, domain 1"/>
    <property type="match status" value="1"/>
</dbReference>
<name>A0ABT1GB98_9GAMM</name>
<keyword evidence="9" id="KW-1185">Reference proteome</keyword>
<comment type="caution">
    <text evidence="8">The sequence shown here is derived from an EMBL/GenBank/DDBJ whole genome shotgun (WGS) entry which is preliminary data.</text>
</comment>